<dbReference type="AlphaFoldDB" id="A0A0G5LKS2"/>
<organism evidence="1 2">
    <name type="scientific">Pseudomonas aeruginosa</name>
    <dbReference type="NCBI Taxonomy" id="287"/>
    <lineage>
        <taxon>Bacteria</taxon>
        <taxon>Pseudomonadati</taxon>
        <taxon>Pseudomonadota</taxon>
        <taxon>Gammaproteobacteria</taxon>
        <taxon>Pseudomonadales</taxon>
        <taxon>Pseudomonadaceae</taxon>
        <taxon>Pseudomonas</taxon>
    </lineage>
</organism>
<protein>
    <submittedName>
        <fullName evidence="1">Integrase</fullName>
    </submittedName>
</protein>
<dbReference type="PANTHER" id="PTHR35004">
    <property type="entry name" value="TRANSPOSASE RV3428C-RELATED"/>
    <property type="match status" value="1"/>
</dbReference>
<dbReference type="InterPro" id="IPR036397">
    <property type="entry name" value="RNaseH_sf"/>
</dbReference>
<dbReference type="EMBL" id="NFFZ01000008">
    <property type="protein sequence ID" value="OTI60954.1"/>
    <property type="molecule type" value="Genomic_DNA"/>
</dbReference>
<proteinExistence type="predicted"/>
<comment type="caution">
    <text evidence="1">The sequence shown here is derived from an EMBL/GenBank/DDBJ whole genome shotgun (WGS) entry which is preliminary data.</text>
</comment>
<dbReference type="PANTHER" id="PTHR35004:SF7">
    <property type="entry name" value="INTEGRASE PROTEIN"/>
    <property type="match status" value="1"/>
</dbReference>
<evidence type="ECO:0000313" key="1">
    <source>
        <dbReference type="EMBL" id="OTI60954.1"/>
    </source>
</evidence>
<dbReference type="InterPro" id="IPR001584">
    <property type="entry name" value="Integrase_cat-core"/>
</dbReference>
<evidence type="ECO:0000313" key="2">
    <source>
        <dbReference type="Proteomes" id="UP000194857"/>
    </source>
</evidence>
<gene>
    <name evidence="1" type="ORF">CAZ10_17915</name>
</gene>
<dbReference type="Proteomes" id="UP000194857">
    <property type="component" value="Unassembled WGS sequence"/>
</dbReference>
<dbReference type="PROSITE" id="PS50994">
    <property type="entry name" value="INTEGRASE"/>
    <property type="match status" value="1"/>
</dbReference>
<dbReference type="SUPFAM" id="SSF53098">
    <property type="entry name" value="Ribonuclease H-like"/>
    <property type="match status" value="1"/>
</dbReference>
<dbReference type="InterPro" id="IPR012337">
    <property type="entry name" value="RNaseH-like_sf"/>
</dbReference>
<dbReference type="GO" id="GO:0003676">
    <property type="term" value="F:nucleic acid binding"/>
    <property type="evidence" value="ECO:0007669"/>
    <property type="project" value="InterPro"/>
</dbReference>
<accession>A0A0G5LKS2</accession>
<dbReference type="GO" id="GO:0015074">
    <property type="term" value="P:DNA integration"/>
    <property type="evidence" value="ECO:0007669"/>
    <property type="project" value="InterPro"/>
</dbReference>
<name>A0A0G5LKS2_PSEAI</name>
<sequence length="594" mass="66404">MSAVITQALVDLERALRAAPRGQRVEIAQSTAQRLDMSLATLYRKLREVTADSKPRKRRSDAGTSALSREDALTISSALMESARRNEKRLYSLEDAVEALRASKMIRADVIDEDTGEIRPLSISAISRALYSFGVHPQQLLQPAPVSELRSRHPNHVWQIDASLCVLYYLKPGADEHGNGLRVMEHDQFYKNKPKNVARIASNRVWSYEITEHASDWIYVKYVMGAESGENLCDVLIDAMQERGGNDILHGVPQILMMDPGSANTSAMARNLCRALRIRVIVHKPGAARVTGQVENARNLIERKFEAGLRFQPVADLDELNAAAKTWRAWFNAAKKHSRHGMTRSEAWMRIREHQLVKAPSVEVCRQLAIAEPESRKVTNKLRVSFQGTEYDVSVVPGVMIGEKLMITRNPWQSDAAQAITFDQDGHEVFHVIPRIEEDEFGFDVRAPMIGEDFRQHAETPAQKARKEAARLAMGVDTDAEEQAARKAKAIPFGGRLKPYQHIEDAQLPTFMPRKGSELQLDVTLPTVESKPLSHPAAAKILRARLDGVWSPESMLWLKSNYPDGVLEDQLDSIVEQLQAASSRPALRVVGGNS</sequence>
<dbReference type="Gene3D" id="3.30.420.10">
    <property type="entry name" value="Ribonuclease H-like superfamily/Ribonuclease H"/>
    <property type="match status" value="1"/>
</dbReference>
<reference evidence="1 2" key="1">
    <citation type="submission" date="2017-05" db="EMBL/GenBank/DDBJ databases">
        <authorList>
            <person name="Song R."/>
            <person name="Chenine A.L."/>
            <person name="Ruprecht R.M."/>
        </authorList>
    </citation>
    <scope>NUCLEOTIDE SEQUENCE [LARGE SCALE GENOMIC DNA]</scope>
    <source>
        <strain evidence="1 2">S567_C10_BS</strain>
    </source>
</reference>
<dbReference type="RefSeq" id="WP_023465058.1">
    <property type="nucleotide sequence ID" value="NZ_CAADLS010000307.1"/>
</dbReference>